<organism evidence="5">
    <name type="scientific">Rhodotorula toruloides</name>
    <name type="common">Yeast</name>
    <name type="synonym">Rhodosporidium toruloides</name>
    <dbReference type="NCBI Taxonomy" id="5286"/>
    <lineage>
        <taxon>Eukaryota</taxon>
        <taxon>Fungi</taxon>
        <taxon>Dikarya</taxon>
        <taxon>Basidiomycota</taxon>
        <taxon>Pucciniomycotina</taxon>
        <taxon>Microbotryomycetes</taxon>
        <taxon>Sporidiobolales</taxon>
        <taxon>Sporidiobolaceae</taxon>
        <taxon>Rhodotorula</taxon>
    </lineage>
</organism>
<dbReference type="OrthoDB" id="19944at2759"/>
<dbReference type="PANTHER" id="PTHR10241">
    <property type="entry name" value="LETHAL 2 GIANT LARVAE PROTEIN"/>
    <property type="match status" value="1"/>
</dbReference>
<dbReference type="GO" id="GO:0019905">
    <property type="term" value="F:syntaxin binding"/>
    <property type="evidence" value="ECO:0007669"/>
    <property type="project" value="TreeGrafter"/>
</dbReference>
<dbReference type="GO" id="GO:0005886">
    <property type="term" value="C:plasma membrane"/>
    <property type="evidence" value="ECO:0007669"/>
    <property type="project" value="TreeGrafter"/>
</dbReference>
<dbReference type="GO" id="GO:0006887">
    <property type="term" value="P:exocytosis"/>
    <property type="evidence" value="ECO:0007669"/>
    <property type="project" value="UniProtKB-KW"/>
</dbReference>
<dbReference type="SUPFAM" id="SSF50978">
    <property type="entry name" value="WD40 repeat-like"/>
    <property type="match status" value="1"/>
</dbReference>
<feature type="domain" description="Lethal giant larvae (Lgl)-like C-terminal" evidence="4">
    <location>
        <begin position="778"/>
        <end position="1102"/>
    </location>
</feature>
<feature type="compositionally biased region" description="Polar residues" evidence="3">
    <location>
        <begin position="474"/>
        <end position="485"/>
    </location>
</feature>
<comment type="similarity">
    <text evidence="1">Belongs to the WD repeat L(2)GL family.</text>
</comment>
<dbReference type="InterPro" id="IPR001680">
    <property type="entry name" value="WD40_rpt"/>
</dbReference>
<keyword evidence="2" id="KW-0268">Exocytosis</keyword>
<feature type="region of interest" description="Disordered" evidence="3">
    <location>
        <begin position="703"/>
        <end position="732"/>
    </location>
</feature>
<dbReference type="InterPro" id="IPR013905">
    <property type="entry name" value="Lgl_C_dom"/>
</dbReference>
<evidence type="ECO:0000259" key="4">
    <source>
        <dbReference type="Pfam" id="PF08596"/>
    </source>
</evidence>
<proteinExistence type="inferred from homology"/>
<evidence type="ECO:0000313" key="5">
    <source>
        <dbReference type="EMBL" id="CDR38046.1"/>
    </source>
</evidence>
<dbReference type="GO" id="GO:0045159">
    <property type="term" value="F:myosin II binding"/>
    <property type="evidence" value="ECO:0007669"/>
    <property type="project" value="TreeGrafter"/>
</dbReference>
<feature type="region of interest" description="Disordered" evidence="3">
    <location>
        <begin position="464"/>
        <end position="485"/>
    </location>
</feature>
<dbReference type="InterPro" id="IPR036322">
    <property type="entry name" value="WD40_repeat_dom_sf"/>
</dbReference>
<evidence type="ECO:0000256" key="3">
    <source>
        <dbReference type="SAM" id="MobiDB-lite"/>
    </source>
</evidence>
<dbReference type="SMART" id="SM00320">
    <property type="entry name" value="WD40"/>
    <property type="match status" value="5"/>
</dbReference>
<dbReference type="Pfam" id="PF08596">
    <property type="entry name" value="Lgl_C"/>
    <property type="match status" value="2"/>
</dbReference>
<name>A0A061ATL0_RHOTO</name>
<feature type="region of interest" description="Disordered" evidence="3">
    <location>
        <begin position="536"/>
        <end position="567"/>
    </location>
</feature>
<dbReference type="Gene3D" id="2.130.10.10">
    <property type="entry name" value="YVTN repeat-like/Quinoprotein amine dehydrogenase"/>
    <property type="match status" value="2"/>
</dbReference>
<reference evidence="5" key="1">
    <citation type="journal article" date="2014" name="Genome Announc.">
        <title>Draft genome sequence of Rhodosporidium toruloides CECT1137, an oleaginous yeast of biotechnological interest.</title>
        <authorList>
            <person name="Morin N."/>
            <person name="Calcas X."/>
            <person name="Devillers H."/>
            <person name="Durrens P."/>
            <person name="Sherman D.J."/>
            <person name="Nicaud J.-M."/>
            <person name="Neuveglise C."/>
        </authorList>
    </citation>
    <scope>NUCLEOTIDE SEQUENCE</scope>
    <source>
        <strain evidence="5">CECT1137</strain>
    </source>
</reference>
<dbReference type="PANTHER" id="PTHR10241:SF25">
    <property type="entry name" value="TOMOSYN, ISOFORM C"/>
    <property type="match status" value="1"/>
</dbReference>
<sequence>MFSSKSRKAVEAVSVLDHTQQLRTPNGWALGQLAELGIGGELTAMAFDPVQSLLAVGTSAGRLFVFGAPGVQVEWDVGLPSKIRHLAWKSGSGFLCVVDAKDTLYVYDLQRIEKGRPHRDSSLSLRSTVICVETSASHSFLFLGCKDGTVDVYDIDRGILAPHARIPNLWLVQEEILRRSGVPDAPSRRHIPVCTDIKAHPLDLNLLLVAYEGGVALWNIATRQADRTWEFVLPPGAAGGGNDTEETIFMERRPAVTCLAWRPDGLVFAAGHEDGSLSFAATADDNPIMIRTLERADVNKATEEDLFGWSSQGQPGQRQPANREPIFRLAWSGFPQETYLSQAFASMAGPSSPTLPSSPSLTEQKADLHGGTLLTVMGGILPSDPVGIHVLEFPAYVAPTAATAKSGGIPLAVREALRESISPVAHHLYPTPAPPEDFLLLPRSSPHYGGAYDPSAIIITSGRDSRCPVPPAPHSSNSIEAFTFPPTNSRAPRTLSLPSALSFSGRDTCTSAKLAIVGSLSYRHLPHQFDISEETAERIPLKGGHASPLPRPNRRGPPPTSGDQPPRILITTHIDLSVRFSDVSTHVLWGRKPEDSSDPRTEQDFPRPLRHLDIDVKAALADPRAAGLEAARLWKARPWELEIDKVELAEENLEVAISLSTGDVLVHRFAYGEVPRELEQDRADAEATLDDTVQGALRDMNLDTANPVPPRPPFGSTSQQSRQGAFAPTSYSADMDPQDRYINLTGAAVPRPDLDGFRPIAAFAFASTSSASGIASKSCLAFSNIGFLAVSNDATLMVVDMRGPDVLLVDSAGSGRSVASDKGKSKAKVDNSPVTALTWTVSAIGEDHDRSPRLIVAQASGLSRIFELANVSGSWLISDRFASVHHDSTRNTFATFVLDKRGNELVADSQNLQLALNQQATYTSPDNIDPVGALTSLWITVAPTTLACFYNVDGPKTAMYDDEHGQFERAAIVRAQGCTALAVQSRNCMLHVFSLPDLQQVARLRFEATLHDSAGVFHIAPDGDFVQLLDPLNVRLGTIRDFYRPAFPPNVVAYDSSIAIPAQVSALQSVGSALGAWFGAQKVYTGAEIDGILGGTTRPPPKNRPAAGAPPPIVAATRQAKTASSSGYITPTQTQFLQGASESARDIMAKTSAALEQRNEYLGYLGERLGTMADDAAKFASETKRKAQQEAAKKSIAGGFSSLWKKVP</sequence>
<dbReference type="GO" id="GO:0006893">
    <property type="term" value="P:Golgi to plasma membrane transport"/>
    <property type="evidence" value="ECO:0007669"/>
    <property type="project" value="TreeGrafter"/>
</dbReference>
<dbReference type="GO" id="GO:0005737">
    <property type="term" value="C:cytoplasm"/>
    <property type="evidence" value="ECO:0007669"/>
    <property type="project" value="TreeGrafter"/>
</dbReference>
<feature type="domain" description="Lethal giant larvae (Lgl)-like C-terminal" evidence="4">
    <location>
        <begin position="641"/>
        <end position="683"/>
    </location>
</feature>
<dbReference type="InterPro" id="IPR015943">
    <property type="entry name" value="WD40/YVTN_repeat-like_dom_sf"/>
</dbReference>
<dbReference type="AlphaFoldDB" id="A0A061ATL0"/>
<evidence type="ECO:0000256" key="1">
    <source>
        <dbReference type="ARBA" id="ARBA00008070"/>
    </source>
</evidence>
<protein>
    <submittedName>
        <fullName evidence="5">RHTO0S03e02322g1_1</fullName>
    </submittedName>
</protein>
<gene>
    <name evidence="5" type="ORF">RHTO0S_03e02322g</name>
</gene>
<accession>A0A061ATL0</accession>
<feature type="compositionally biased region" description="Pro residues" evidence="3">
    <location>
        <begin position="549"/>
        <end position="560"/>
    </location>
</feature>
<evidence type="ECO:0000256" key="2">
    <source>
        <dbReference type="ARBA" id="ARBA00022483"/>
    </source>
</evidence>
<dbReference type="GO" id="GO:0005096">
    <property type="term" value="F:GTPase activator activity"/>
    <property type="evidence" value="ECO:0007669"/>
    <property type="project" value="TreeGrafter"/>
</dbReference>
<dbReference type="EMBL" id="LK052938">
    <property type="protein sequence ID" value="CDR38046.1"/>
    <property type="molecule type" value="Genomic_DNA"/>
</dbReference>